<dbReference type="Gene3D" id="1.10.1610.10">
    <property type="match status" value="1"/>
</dbReference>
<evidence type="ECO:0000256" key="7">
    <source>
        <dbReference type="ARBA" id="ARBA00022679"/>
    </source>
</evidence>
<dbReference type="PANTHER" id="PTHR43463">
    <property type="entry name" value="NICOTINATE-NUCLEOTIDE--DIMETHYLBENZIMIDAZOLE PHOSPHORIBOSYLTRANSFERASE"/>
    <property type="match status" value="1"/>
</dbReference>
<dbReference type="AlphaFoldDB" id="A0A380NL61"/>
<evidence type="ECO:0000256" key="2">
    <source>
        <dbReference type="ARBA" id="ARBA00007110"/>
    </source>
</evidence>
<comment type="catalytic activity">
    <reaction evidence="9">
        <text>5,6-dimethylbenzimidazole + nicotinate beta-D-ribonucleotide = alpha-ribazole 5'-phosphate + nicotinate + H(+)</text>
        <dbReference type="Rhea" id="RHEA:11196"/>
        <dbReference type="ChEBI" id="CHEBI:15378"/>
        <dbReference type="ChEBI" id="CHEBI:15890"/>
        <dbReference type="ChEBI" id="CHEBI:32544"/>
        <dbReference type="ChEBI" id="CHEBI:57502"/>
        <dbReference type="ChEBI" id="CHEBI:57918"/>
        <dbReference type="EC" id="2.4.2.21"/>
    </reaction>
</comment>
<comment type="similarity">
    <text evidence="2">Belongs to the CobT family.</text>
</comment>
<evidence type="ECO:0000313" key="11">
    <source>
        <dbReference type="Proteomes" id="UP000255367"/>
    </source>
</evidence>
<dbReference type="CDD" id="cd02439">
    <property type="entry name" value="DMB-PRT_CobT"/>
    <property type="match status" value="1"/>
</dbReference>
<accession>A0A380NL61</accession>
<dbReference type="Gene3D" id="3.40.50.10210">
    <property type="match status" value="1"/>
</dbReference>
<evidence type="ECO:0000256" key="8">
    <source>
        <dbReference type="ARBA" id="ARBA00030686"/>
    </source>
</evidence>
<dbReference type="OrthoDB" id="9781491at2"/>
<evidence type="ECO:0000313" key="10">
    <source>
        <dbReference type="EMBL" id="SUP42895.1"/>
    </source>
</evidence>
<evidence type="ECO:0000256" key="5">
    <source>
        <dbReference type="ARBA" id="ARBA00022573"/>
    </source>
</evidence>
<dbReference type="GO" id="GO:0009236">
    <property type="term" value="P:cobalamin biosynthetic process"/>
    <property type="evidence" value="ECO:0007669"/>
    <property type="project" value="UniProtKB-KW"/>
</dbReference>
<dbReference type="Pfam" id="PF02277">
    <property type="entry name" value="DBI_PRT"/>
    <property type="match status" value="1"/>
</dbReference>
<proteinExistence type="inferred from homology"/>
<dbReference type="GO" id="GO:0008939">
    <property type="term" value="F:nicotinate-nucleotide-dimethylbenzimidazole phosphoribosyltransferase activity"/>
    <property type="evidence" value="ECO:0007669"/>
    <property type="project" value="UniProtKB-EC"/>
</dbReference>
<sequence>MREFTIQPLNEACMEACQLRVDNLTKPIYSLAQLEKIAVRLAGIYNVEQPNHIKNGVIVFAGDTAVDGKQNLTKGEESLRAVTRLGSGHSATEAAAKKLDATVYTVDVGLEQATDTVAGVSNKKVANGAKFFGKGPAMTVETMEKALEVGFAMAEELANKGVQAVALGNVGERALLSALAVTAAITQYPMTELLTDNECTLSIQEKAERLTATLARYELSPAQPLVVLQHVGSLEIAAMVGFYLGAAVNRLAVVFDNAVTGAALLVARAINPSVMDFVFQSAAYNEPVHKAQMKFLGISPYLYYNLEMDEALGSVMGLSVVDAALHMLNDMKTFGEATVTVAEDGPGNKRQDGR</sequence>
<protein>
    <recommendedName>
        <fullName evidence="4">Nicotinate-nucleotide--dimethylbenzimidazole phosphoribosyltransferase</fullName>
        <ecNumber evidence="3">2.4.2.21</ecNumber>
    </recommendedName>
    <alternativeName>
        <fullName evidence="8">N(1)-alpha-phosphoribosyltransferase</fullName>
    </alternativeName>
</protein>
<keyword evidence="7 10" id="KW-0808">Transferase</keyword>
<organism evidence="10 11">
    <name type="scientific">Veillonella criceti</name>
    <dbReference type="NCBI Taxonomy" id="103891"/>
    <lineage>
        <taxon>Bacteria</taxon>
        <taxon>Bacillati</taxon>
        <taxon>Bacillota</taxon>
        <taxon>Negativicutes</taxon>
        <taxon>Veillonellales</taxon>
        <taxon>Veillonellaceae</taxon>
        <taxon>Veillonella</taxon>
    </lineage>
</organism>
<reference evidence="10 11" key="1">
    <citation type="submission" date="2018-06" db="EMBL/GenBank/DDBJ databases">
        <authorList>
            <consortium name="Pathogen Informatics"/>
            <person name="Doyle S."/>
        </authorList>
    </citation>
    <scope>NUCLEOTIDE SEQUENCE [LARGE SCALE GENOMIC DNA]</scope>
    <source>
        <strain evidence="10 11">NCTC12020</strain>
    </source>
</reference>
<evidence type="ECO:0000256" key="3">
    <source>
        <dbReference type="ARBA" id="ARBA00011991"/>
    </source>
</evidence>
<dbReference type="SUPFAM" id="SSF52733">
    <property type="entry name" value="Nicotinate mononucleotide:5,6-dimethylbenzimidazole phosphoribosyltransferase (CobT)"/>
    <property type="match status" value="1"/>
</dbReference>
<keyword evidence="6 10" id="KW-0328">Glycosyltransferase</keyword>
<dbReference type="EC" id="2.4.2.21" evidence="3"/>
<evidence type="ECO:0000256" key="4">
    <source>
        <dbReference type="ARBA" id="ARBA00015486"/>
    </source>
</evidence>
<evidence type="ECO:0000256" key="9">
    <source>
        <dbReference type="ARBA" id="ARBA00047340"/>
    </source>
</evidence>
<evidence type="ECO:0000256" key="6">
    <source>
        <dbReference type="ARBA" id="ARBA00022676"/>
    </source>
</evidence>
<dbReference type="Proteomes" id="UP000255367">
    <property type="component" value="Unassembled WGS sequence"/>
</dbReference>
<dbReference type="EMBL" id="UHIO01000001">
    <property type="protein sequence ID" value="SUP42895.1"/>
    <property type="molecule type" value="Genomic_DNA"/>
</dbReference>
<evidence type="ECO:0000256" key="1">
    <source>
        <dbReference type="ARBA" id="ARBA00005049"/>
    </source>
</evidence>
<gene>
    <name evidence="10" type="primary">cobT_1</name>
    <name evidence="10" type="ORF">NCTC12020_00988</name>
</gene>
<dbReference type="PANTHER" id="PTHR43463:SF1">
    <property type="entry name" value="NICOTINATE-NUCLEOTIDE--DIMETHYLBENZIMIDAZOLE PHOSPHORIBOSYLTRANSFERASE"/>
    <property type="match status" value="1"/>
</dbReference>
<dbReference type="InterPro" id="IPR003200">
    <property type="entry name" value="Nict_dMeBzImd_PRibTrfase"/>
</dbReference>
<keyword evidence="5" id="KW-0169">Cobalamin biosynthesis</keyword>
<dbReference type="RefSeq" id="WP_115310184.1">
    <property type="nucleotide sequence ID" value="NZ_UHIO01000001.1"/>
</dbReference>
<dbReference type="InterPro" id="IPR023195">
    <property type="entry name" value="Nict_dMeBzImd_PRibTrfase_N"/>
</dbReference>
<comment type="pathway">
    <text evidence="1">Nucleoside biosynthesis; alpha-ribazole biosynthesis; alpha-ribazole from 5,6-dimethylbenzimidazole: step 1/2.</text>
</comment>
<name>A0A380NL61_9FIRM</name>
<keyword evidence="11" id="KW-1185">Reference proteome</keyword>
<dbReference type="InterPro" id="IPR036087">
    <property type="entry name" value="Nict_dMeBzImd_PRibTrfase_sf"/>
</dbReference>
<dbReference type="UniPathway" id="UPA00061">
    <property type="reaction ID" value="UER00516"/>
</dbReference>